<proteinExistence type="predicted"/>
<dbReference type="Pfam" id="PF02498">
    <property type="entry name" value="Bro-N"/>
    <property type="match status" value="1"/>
</dbReference>
<name>A0A024QGZ6_9BACI</name>
<organism evidence="2 3">
    <name type="scientific">Virgibacillus massiliensis</name>
    <dbReference type="NCBI Taxonomy" id="1462526"/>
    <lineage>
        <taxon>Bacteria</taxon>
        <taxon>Bacillati</taxon>
        <taxon>Bacillota</taxon>
        <taxon>Bacilli</taxon>
        <taxon>Bacillales</taxon>
        <taxon>Bacillaceae</taxon>
        <taxon>Virgibacillus</taxon>
    </lineage>
</organism>
<reference evidence="3" key="2">
    <citation type="submission" date="2014-05" db="EMBL/GenBank/DDBJ databases">
        <title>Draft genome sequence of Virgibacillus massiliensis Vm-5.</title>
        <authorList>
            <person name="Khelaifia S."/>
            <person name="Croce O."/>
            <person name="Lagier J.C."/>
            <person name="Raoult D."/>
        </authorList>
    </citation>
    <scope>NUCLEOTIDE SEQUENCE [LARGE SCALE GENOMIC DNA]</scope>
    <source>
        <strain evidence="3">Vm-5</strain>
    </source>
</reference>
<dbReference type="PROSITE" id="PS51750">
    <property type="entry name" value="BRO_N"/>
    <property type="match status" value="1"/>
</dbReference>
<evidence type="ECO:0000259" key="1">
    <source>
        <dbReference type="PROSITE" id="PS51750"/>
    </source>
</evidence>
<evidence type="ECO:0000313" key="2">
    <source>
        <dbReference type="EMBL" id="CDQ41472.1"/>
    </source>
</evidence>
<comment type="caution">
    <text evidence="2">The sequence shown here is derived from an EMBL/GenBank/DDBJ whole genome shotgun (WGS) entry which is preliminary data.</text>
</comment>
<dbReference type="AlphaFoldDB" id="A0A024QGZ6"/>
<dbReference type="Proteomes" id="UP000028875">
    <property type="component" value="Unassembled WGS sequence"/>
</dbReference>
<dbReference type="eggNOG" id="COG3561">
    <property type="taxonomic scope" value="Bacteria"/>
</dbReference>
<accession>A0A024QGZ6</accession>
<dbReference type="PANTHER" id="PTHR36180">
    <property type="entry name" value="DNA-BINDING PROTEIN-RELATED-RELATED"/>
    <property type="match status" value="1"/>
</dbReference>
<dbReference type="RefSeq" id="WP_370459222.1">
    <property type="nucleotide sequence ID" value="NZ_BNER01000005.1"/>
</dbReference>
<keyword evidence="3" id="KW-1185">Reference proteome</keyword>
<dbReference type="InterPro" id="IPR003497">
    <property type="entry name" value="BRO_N_domain"/>
</dbReference>
<reference evidence="2 3" key="1">
    <citation type="submission" date="2014-03" db="EMBL/GenBank/DDBJ databases">
        <authorList>
            <person name="Urmite Genomes U."/>
        </authorList>
    </citation>
    <scope>NUCLEOTIDE SEQUENCE [LARGE SCALE GENOMIC DNA]</scope>
    <source>
        <strain evidence="2 3">Vm-5</strain>
    </source>
</reference>
<dbReference type="EMBL" id="CCDP010000003">
    <property type="protein sequence ID" value="CDQ41472.1"/>
    <property type="molecule type" value="Genomic_DNA"/>
</dbReference>
<protein>
    <submittedName>
        <fullName evidence="2">Putative phage-encoded protein</fullName>
    </submittedName>
</protein>
<feature type="domain" description="Bro-N" evidence="1">
    <location>
        <begin position="1"/>
        <end position="94"/>
    </location>
</feature>
<dbReference type="PANTHER" id="PTHR36180:SF2">
    <property type="entry name" value="BRO FAMILY PROTEIN"/>
    <property type="match status" value="1"/>
</dbReference>
<evidence type="ECO:0000313" key="3">
    <source>
        <dbReference type="Proteomes" id="UP000028875"/>
    </source>
</evidence>
<sequence length="254" mass="29458">MFEGQQLRIIEQNNEPWFVAKDVCDILEIKNPTDALKRLDEDERSRFNLGRQGYANAVNEFGLYTLVLGSRKEEAKQFKRWITHEVIPSIRKTGSYGIDTTQLSPELQMMNQMFKAVAQNELETKEAKRLATEATQSVNNISNIVSMDNVGWRGKTDAVLKKISRKWSGVEPYRSVRNLSYERFEKRAGCKLEIRLNNRKERASGRGMTKSYVNKINKLDVIAEDKRLVEIYIQVVKEMAIQFKVDINDFKEVI</sequence>
<dbReference type="eggNOG" id="COG3617">
    <property type="taxonomic scope" value="Bacteria"/>
</dbReference>
<gene>
    <name evidence="2" type="ORF">BN990_03845</name>
</gene>
<dbReference type="SMART" id="SM01040">
    <property type="entry name" value="Bro-N"/>
    <property type="match status" value="1"/>
</dbReference>
<dbReference type="STRING" id="1462526.BN990_03845"/>